<organism evidence="1">
    <name type="scientific">marine metagenome</name>
    <dbReference type="NCBI Taxonomy" id="408172"/>
    <lineage>
        <taxon>unclassified sequences</taxon>
        <taxon>metagenomes</taxon>
        <taxon>ecological metagenomes</taxon>
    </lineage>
</organism>
<dbReference type="EMBL" id="UINC01004066">
    <property type="protein sequence ID" value="SVA11515.1"/>
    <property type="molecule type" value="Genomic_DNA"/>
</dbReference>
<reference evidence="1" key="1">
    <citation type="submission" date="2018-05" db="EMBL/GenBank/DDBJ databases">
        <authorList>
            <person name="Lanie J.A."/>
            <person name="Ng W.-L."/>
            <person name="Kazmierczak K.M."/>
            <person name="Andrzejewski T.M."/>
            <person name="Davidsen T.M."/>
            <person name="Wayne K.J."/>
            <person name="Tettelin H."/>
            <person name="Glass J.I."/>
            <person name="Rusch D."/>
            <person name="Podicherti R."/>
            <person name="Tsui H.-C.T."/>
            <person name="Winkler M.E."/>
        </authorList>
    </citation>
    <scope>NUCLEOTIDE SEQUENCE</scope>
</reference>
<dbReference type="SUPFAM" id="SSF53649">
    <property type="entry name" value="Alkaline phosphatase-like"/>
    <property type="match status" value="1"/>
</dbReference>
<dbReference type="InterPro" id="IPR002591">
    <property type="entry name" value="Phosphodiest/P_Trfase"/>
</dbReference>
<dbReference type="PANTHER" id="PTHR10151">
    <property type="entry name" value="ECTONUCLEOTIDE PYROPHOSPHATASE/PHOSPHODIESTERASE"/>
    <property type="match status" value="1"/>
</dbReference>
<dbReference type="AlphaFoldDB" id="A0A381T5S1"/>
<dbReference type="Pfam" id="PF01663">
    <property type="entry name" value="Phosphodiest"/>
    <property type="match status" value="1"/>
</dbReference>
<dbReference type="NCBIfam" id="TIGR02335">
    <property type="entry name" value="hydr_PhnA"/>
    <property type="match status" value="1"/>
</dbReference>
<dbReference type="CDD" id="cd16018">
    <property type="entry name" value="Enpp"/>
    <property type="match status" value="1"/>
</dbReference>
<dbReference type="InterPro" id="IPR012710">
    <property type="entry name" value="Phosphonoacetate_hydro"/>
</dbReference>
<dbReference type="InterPro" id="IPR017850">
    <property type="entry name" value="Alkaline_phosphatase_core_sf"/>
</dbReference>
<name>A0A381T5S1_9ZZZZ</name>
<dbReference type="InterPro" id="IPR023116">
    <property type="entry name" value="Phosphonoacetate_hydro_insert"/>
</dbReference>
<proteinExistence type="predicted"/>
<protein>
    <recommendedName>
        <fullName evidence="2">Phosphonoacetate hydrolase</fullName>
    </recommendedName>
</protein>
<dbReference type="PANTHER" id="PTHR10151:SF120">
    <property type="entry name" value="BIS(5'-ADENOSYL)-TRIPHOSPHATASE"/>
    <property type="match status" value="1"/>
</dbReference>
<dbReference type="Gene3D" id="3.30.1360.110">
    <property type="entry name" value="Domain 2, Phosphonoacetate Hydrolase"/>
    <property type="match status" value="1"/>
</dbReference>
<gene>
    <name evidence="1" type="ORF">METZ01_LOCUS64369</name>
</gene>
<evidence type="ECO:0008006" key="2">
    <source>
        <dbReference type="Google" id="ProtNLM"/>
    </source>
</evidence>
<dbReference type="Gene3D" id="3.40.720.10">
    <property type="entry name" value="Alkaline Phosphatase, subunit A"/>
    <property type="match status" value="1"/>
</dbReference>
<dbReference type="GO" id="GO:0047400">
    <property type="term" value="F:phosphonoacetate hydrolase activity"/>
    <property type="evidence" value="ECO:0007669"/>
    <property type="project" value="InterPro"/>
</dbReference>
<accession>A0A381T5S1</accession>
<evidence type="ECO:0000313" key="1">
    <source>
        <dbReference type="EMBL" id="SVA11515.1"/>
    </source>
</evidence>
<sequence length="417" mass="45934">MVSEKIKLNEVEYAWPKRPVVVVCIDGGDPEYINEGVKDGIIPNIESFMNKGFYSVAQGSMPSFTCPNNMSIVTGCEPAVHGISGNFFLDRETSKPVVMTGPDLLRTRSVMSEFSRHGAKVVSITAKDKLRKQLQKDMNLSNGSVSTSSQFANDCSMKENGIENFLEFVDLPQPGMYSADLSLFVLQAGVKFLEERRPDILYLSLTDFIQHMHAPGTDVANQFYSEMDTLFGRMVELGALVALTADHGMGDKADIKGDPNVIWLQDILDAELGENECTVICPITDAFVGHHGALGGFVRIYINGKVKREKVVEIAQDQTGIERVWLAEDVASELEQPLDREGDVAVMGDKLTVIGGRSVDHDLSALKGKRLRTHGSLYEANVPFVISEPLIPSFAERQKKATLRSHEIFEYALNGVA</sequence>